<name>A0A1D8S728_9EURY</name>
<keyword evidence="5" id="KW-1185">Reference proteome</keyword>
<dbReference type="PATRIC" id="fig|1855411.3.peg.1992"/>
<dbReference type="InterPro" id="IPR003744">
    <property type="entry name" value="YhhQ"/>
</dbReference>
<comment type="similarity">
    <text evidence="1">Belongs to the vitamin uptake transporter (VUT/ECF) (TC 2.A.88) family. Q precursor transporter subfamily.</text>
</comment>
<comment type="subcellular location">
    <subcellularLocation>
        <location evidence="1">Cell membrane</location>
        <topology evidence="1">Multi-pass membrane protein</topology>
    </subcellularLocation>
</comment>
<keyword evidence="1" id="KW-0472">Membrane</keyword>
<evidence type="ECO:0000256" key="1">
    <source>
        <dbReference type="HAMAP-Rule" id="MF_02088"/>
    </source>
</evidence>
<protein>
    <recommendedName>
        <fullName evidence="1">Probable queuosine precursor transporter</fullName>
        <shortName evidence="1">Q precursor transporter</shortName>
    </recommendedName>
</protein>
<dbReference type="KEGG" id="hhsr:HSR6_2063"/>
<dbReference type="AlphaFoldDB" id="A0A1D8S728"/>
<feature type="transmembrane region" description="Helical" evidence="1">
    <location>
        <begin position="153"/>
        <end position="180"/>
    </location>
</feature>
<dbReference type="Proteomes" id="UP000185608">
    <property type="component" value="Chromosome"/>
</dbReference>
<keyword evidence="1" id="KW-0812">Transmembrane</keyword>
<evidence type="ECO:0000313" key="3">
    <source>
        <dbReference type="EMBL" id="APE96492.1"/>
    </source>
</evidence>
<organism evidence="2 4">
    <name type="scientific">Halodesulfurarchaeum formicicum</name>
    <dbReference type="NCBI Taxonomy" id="1873524"/>
    <lineage>
        <taxon>Archaea</taxon>
        <taxon>Methanobacteriati</taxon>
        <taxon>Methanobacteriota</taxon>
        <taxon>Stenosarchaea group</taxon>
        <taxon>Halobacteria</taxon>
        <taxon>Halobacteriales</taxon>
        <taxon>Halobacteriaceae</taxon>
        <taxon>Halodesulfurarchaeum</taxon>
    </lineage>
</organism>
<feature type="transmembrane region" description="Helical" evidence="1">
    <location>
        <begin position="200"/>
        <end position="221"/>
    </location>
</feature>
<feature type="transmembrane region" description="Helical" evidence="1">
    <location>
        <begin position="49"/>
        <end position="70"/>
    </location>
</feature>
<accession>A0A1D8S728</accession>
<keyword evidence="1" id="KW-1003">Cell membrane</keyword>
<dbReference type="RefSeq" id="WP_070365795.1">
    <property type="nucleotide sequence ID" value="NZ_CP016070.1"/>
</dbReference>
<dbReference type="EMBL" id="CP016070">
    <property type="protein sequence ID" value="AOW81149.1"/>
    <property type="molecule type" value="Genomic_DNA"/>
</dbReference>
<evidence type="ECO:0000313" key="2">
    <source>
        <dbReference type="EMBL" id="AOW81149.1"/>
    </source>
</evidence>
<dbReference type="GO" id="GO:0005886">
    <property type="term" value="C:plasma membrane"/>
    <property type="evidence" value="ECO:0007669"/>
    <property type="project" value="UniProtKB-SubCell"/>
</dbReference>
<dbReference type="OrthoDB" id="82146at2157"/>
<accession>A0A1J1AEC2</accession>
<dbReference type="PANTHER" id="PTHR34300">
    <property type="entry name" value="QUEUOSINE PRECURSOR TRANSPORTER-RELATED"/>
    <property type="match status" value="1"/>
</dbReference>
<dbReference type="PANTHER" id="PTHR34300:SF2">
    <property type="entry name" value="QUEUOSINE PRECURSOR TRANSPORTER-RELATED"/>
    <property type="match status" value="1"/>
</dbReference>
<keyword evidence="1" id="KW-1133">Transmembrane helix</keyword>
<dbReference type="EMBL" id="CP016804">
    <property type="protein sequence ID" value="APE96492.1"/>
    <property type="molecule type" value="Genomic_DNA"/>
</dbReference>
<dbReference type="GO" id="GO:0022857">
    <property type="term" value="F:transmembrane transporter activity"/>
    <property type="evidence" value="ECO:0007669"/>
    <property type="project" value="UniProtKB-UniRule"/>
</dbReference>
<feature type="transmembrane region" description="Helical" evidence="1">
    <location>
        <begin position="111"/>
        <end position="132"/>
    </location>
</feature>
<reference evidence="5" key="2">
    <citation type="submission" date="2016-08" db="EMBL/GenBank/DDBJ databases">
        <title>Discovery of first anaerobic lithoheterotrophic haloarchae widely represented in hypersaline habitats.</title>
        <authorList>
            <person name="Sorokin D.Y."/>
            <person name="Kublanov I.V."/>
            <person name="Roman P."/>
            <person name="Sinninghe Damste J.S."/>
            <person name="Golyshin P.N."/>
            <person name="Rojo D."/>
            <person name="Ciordia S."/>
            <person name="Mena Md.C."/>
            <person name="Ferrer M."/>
            <person name="Smedile F."/>
            <person name="Messina E."/>
            <person name="La Cono V."/>
            <person name="Yakimov M.M."/>
        </authorList>
    </citation>
    <scope>NUCLEOTIDE SEQUENCE [LARGE SCALE GENOMIC DNA]</scope>
    <source>
        <strain evidence="5">HSR6</strain>
    </source>
</reference>
<comment type="function">
    <text evidence="1">Involved in the import of queuosine (Q) precursors, required for Q precursor salvage.</text>
</comment>
<dbReference type="HAMAP" id="MF_02088">
    <property type="entry name" value="Q_prec_transport"/>
    <property type="match status" value="1"/>
</dbReference>
<proteinExistence type="inferred from homology"/>
<dbReference type="STRING" id="1873524.HSR6_2063"/>
<dbReference type="GeneID" id="30418596"/>
<dbReference type="NCBIfam" id="TIGR00697">
    <property type="entry name" value="queuosine precursor transporter"/>
    <property type="match status" value="1"/>
</dbReference>
<feature type="transmembrane region" description="Helical" evidence="1">
    <location>
        <begin position="77"/>
        <end position="99"/>
    </location>
</feature>
<dbReference type="Proteomes" id="UP000186165">
    <property type="component" value="Chromosome"/>
</dbReference>
<evidence type="ECO:0000313" key="4">
    <source>
        <dbReference type="Proteomes" id="UP000185608"/>
    </source>
</evidence>
<keyword evidence="1" id="KW-0813">Transport</keyword>
<sequence length="238" mass="25050">MTRQAMPAPQVALIGLFVTALITAQLTASKVLGFELPFAIPVAGETLALPGAALAYALTFFASDVYAELYGRNAAQILVNVAFGLNFVMLLLVWSTIAAPAAGNSPVAPETFATVLGSSTNIVIASLAAYLVSQNWDVLVFHALRERTDGAHLWLRNIASTGTSQLLDTVIFVGLGFYLVPRFLGTGDPAPLAVVASLLVGQYLLKLLIAVLDTPFVYLVVGALRRREQGSSAASTAD</sequence>
<gene>
    <name evidence="3" type="ORF">HSR6_2063</name>
    <name evidence="2" type="ORF">HTSR_1987</name>
</gene>
<dbReference type="KEGG" id="halh:HTSR_1987"/>
<evidence type="ECO:0000313" key="5">
    <source>
        <dbReference type="Proteomes" id="UP000186165"/>
    </source>
</evidence>
<reference evidence="2 4" key="1">
    <citation type="submission" date="2016-06" db="EMBL/GenBank/DDBJ databases">
        <title>Discovery of anaerobic lithoheterotrophic haloarchaeon capable of sulfur respiration by hydrogen and formate.</title>
        <authorList>
            <person name="Sorokin D.Y."/>
            <person name="Kublanov I.V."/>
            <person name="Roman P."/>
            <person name="Sinninghe Damste J.S."/>
            <person name="Golyshin P.N."/>
            <person name="Rojo D."/>
            <person name="Ciordia S."/>
            <person name="Mena Md.C."/>
            <person name="Ferrer M."/>
            <person name="Smedile F."/>
            <person name="Messina E."/>
            <person name="La Cono V."/>
            <person name="Yakimov M.M."/>
        </authorList>
    </citation>
    <scope>NUCLEOTIDE SEQUENCE [LARGE SCALE GENOMIC DNA]</scope>
    <source>
        <strain evidence="2 4">HTSR1</strain>
    </source>
</reference>
<reference evidence="3" key="3">
    <citation type="journal article" date="2017" name="ISME J.">
        <title>Discovery of anaerobic lithoheterotrophic haloarchaea, ubiquitous in hypersaline habitats.</title>
        <authorList>
            <person name="Sorokin D.Y."/>
            <person name="Messina E."/>
            <person name="Smedile F."/>
            <person name="Roman P."/>
            <person name="Damste J.S.S."/>
            <person name="Ciordia S."/>
            <person name="Mena M.C."/>
            <person name="Ferrer M."/>
            <person name="Golyshin P.N."/>
            <person name="Kublanov I.V."/>
            <person name="Samarov N.I."/>
            <person name="Toshchakov S.V."/>
            <person name="La Cono V."/>
            <person name="Yakimov M.M."/>
        </authorList>
    </citation>
    <scope>NUCLEOTIDE SEQUENCE</scope>
    <source>
        <strain evidence="3">HSR6</strain>
    </source>
</reference>
<dbReference type="Pfam" id="PF02592">
    <property type="entry name" value="Vut_1"/>
    <property type="match status" value="1"/>
</dbReference>